<dbReference type="EMBL" id="BSNS01000022">
    <property type="protein sequence ID" value="GLQ56802.1"/>
    <property type="molecule type" value="Genomic_DNA"/>
</dbReference>
<name>A0ABQ5WA06_9HYPH</name>
<comment type="cofactor">
    <cofactor evidence="1">
        <name>Mg(2+)</name>
        <dbReference type="ChEBI" id="CHEBI:18420"/>
    </cofactor>
</comment>
<accession>A0ABQ5WA06</accession>
<dbReference type="SUPFAM" id="SSF55811">
    <property type="entry name" value="Nudix"/>
    <property type="match status" value="1"/>
</dbReference>
<gene>
    <name evidence="5" type="primary">mutT_3</name>
    <name evidence="5" type="ORF">GCM10010862_40610</name>
</gene>
<dbReference type="InterPro" id="IPR020084">
    <property type="entry name" value="NUDIX_hydrolase_CS"/>
</dbReference>
<keyword evidence="2 3" id="KW-0378">Hydrolase</keyword>
<dbReference type="InterPro" id="IPR000086">
    <property type="entry name" value="NUDIX_hydrolase_dom"/>
</dbReference>
<keyword evidence="6" id="KW-1185">Reference proteome</keyword>
<dbReference type="PANTHER" id="PTHR43046">
    <property type="entry name" value="GDP-MANNOSE MANNOSYL HYDROLASE"/>
    <property type="match status" value="1"/>
</dbReference>
<dbReference type="PANTHER" id="PTHR43046:SF14">
    <property type="entry name" value="MUTT_NUDIX FAMILY PROTEIN"/>
    <property type="match status" value="1"/>
</dbReference>
<comment type="similarity">
    <text evidence="3">Belongs to the Nudix hydrolase family.</text>
</comment>
<dbReference type="RefSeq" id="WP_284342203.1">
    <property type="nucleotide sequence ID" value="NZ_BSNS01000022.1"/>
</dbReference>
<dbReference type="PROSITE" id="PS51462">
    <property type="entry name" value="NUDIX"/>
    <property type="match status" value="1"/>
</dbReference>
<organism evidence="5 6">
    <name type="scientific">Devosia nitrariae</name>
    <dbReference type="NCBI Taxonomy" id="2071872"/>
    <lineage>
        <taxon>Bacteria</taxon>
        <taxon>Pseudomonadati</taxon>
        <taxon>Pseudomonadota</taxon>
        <taxon>Alphaproteobacteria</taxon>
        <taxon>Hyphomicrobiales</taxon>
        <taxon>Devosiaceae</taxon>
        <taxon>Devosia</taxon>
    </lineage>
</organism>
<dbReference type="Pfam" id="PF00293">
    <property type="entry name" value="NUDIX"/>
    <property type="match status" value="1"/>
</dbReference>
<dbReference type="PROSITE" id="PS00893">
    <property type="entry name" value="NUDIX_BOX"/>
    <property type="match status" value="1"/>
</dbReference>
<evidence type="ECO:0000259" key="4">
    <source>
        <dbReference type="PROSITE" id="PS51462"/>
    </source>
</evidence>
<dbReference type="CDD" id="cd04688">
    <property type="entry name" value="NUDIX_Hydrolase"/>
    <property type="match status" value="1"/>
</dbReference>
<evidence type="ECO:0000313" key="6">
    <source>
        <dbReference type="Proteomes" id="UP001156691"/>
    </source>
</evidence>
<protein>
    <submittedName>
        <fullName evidence="5">DNA mismatch repair protein MutT</fullName>
    </submittedName>
</protein>
<comment type="caution">
    <text evidence="5">The sequence shown here is derived from an EMBL/GenBank/DDBJ whole genome shotgun (WGS) entry which is preliminary data.</text>
</comment>
<proteinExistence type="inferred from homology"/>
<evidence type="ECO:0000313" key="5">
    <source>
        <dbReference type="EMBL" id="GLQ56802.1"/>
    </source>
</evidence>
<evidence type="ECO:0000256" key="3">
    <source>
        <dbReference type="RuleBase" id="RU003476"/>
    </source>
</evidence>
<evidence type="ECO:0000256" key="1">
    <source>
        <dbReference type="ARBA" id="ARBA00001946"/>
    </source>
</evidence>
<dbReference type="Gene3D" id="3.90.79.10">
    <property type="entry name" value="Nucleoside Triphosphate Pyrophosphohydrolase"/>
    <property type="match status" value="1"/>
</dbReference>
<dbReference type="PRINTS" id="PR00502">
    <property type="entry name" value="NUDIXFAMILY"/>
</dbReference>
<feature type="domain" description="Nudix hydrolase" evidence="4">
    <location>
        <begin position="15"/>
        <end position="151"/>
    </location>
</feature>
<sequence>MSGRHMISYDLPPGRFNLRAAAIAIRDGHVLIHRATFQDFWSLPGGRVEWGESCEQTVARELEEELGVRGEVAHLLFVRESFFSDQGRRFHELGYYFRVSLPDSFPFRTDGEICHRCRDGEADLEFKWVPIAGDTLAEHAFVPASLRERFSALSNDIEHLVFFESEAGVIQ</sequence>
<evidence type="ECO:0000256" key="2">
    <source>
        <dbReference type="ARBA" id="ARBA00022801"/>
    </source>
</evidence>
<dbReference type="InterPro" id="IPR015797">
    <property type="entry name" value="NUDIX_hydrolase-like_dom_sf"/>
</dbReference>
<dbReference type="Proteomes" id="UP001156691">
    <property type="component" value="Unassembled WGS sequence"/>
</dbReference>
<dbReference type="InterPro" id="IPR020476">
    <property type="entry name" value="Nudix_hydrolase"/>
</dbReference>
<reference evidence="6" key="1">
    <citation type="journal article" date="2019" name="Int. J. Syst. Evol. Microbiol.">
        <title>The Global Catalogue of Microorganisms (GCM) 10K type strain sequencing project: providing services to taxonomists for standard genome sequencing and annotation.</title>
        <authorList>
            <consortium name="The Broad Institute Genomics Platform"/>
            <consortium name="The Broad Institute Genome Sequencing Center for Infectious Disease"/>
            <person name="Wu L."/>
            <person name="Ma J."/>
        </authorList>
    </citation>
    <scope>NUCLEOTIDE SEQUENCE [LARGE SCALE GENOMIC DNA]</scope>
    <source>
        <strain evidence="6">NBRC 112416</strain>
    </source>
</reference>